<evidence type="ECO:0000256" key="5">
    <source>
        <dbReference type="SAM" id="Phobius"/>
    </source>
</evidence>
<evidence type="ECO:0000256" key="4">
    <source>
        <dbReference type="ARBA" id="ARBA00023136"/>
    </source>
</evidence>
<dbReference type="PANTHER" id="PTHR23294:SF18">
    <property type="entry name" value="UNC93-LIKE PROTEIN MFSD11"/>
    <property type="match status" value="1"/>
</dbReference>
<dbReference type="InterPro" id="IPR010291">
    <property type="entry name" value="Ion_channel_UNC-93"/>
</dbReference>
<evidence type="ECO:0000256" key="3">
    <source>
        <dbReference type="ARBA" id="ARBA00022989"/>
    </source>
</evidence>
<gene>
    <name evidence="6" type="ORF">TELCIR_12894</name>
</gene>
<feature type="transmembrane region" description="Helical" evidence="5">
    <location>
        <begin position="72"/>
        <end position="90"/>
    </location>
</feature>
<keyword evidence="2 5" id="KW-0812">Transmembrane</keyword>
<feature type="transmembrane region" description="Helical" evidence="5">
    <location>
        <begin position="242"/>
        <end position="266"/>
    </location>
</feature>
<protein>
    <submittedName>
        <fullName evidence="6">Uncharacterized protein</fullName>
    </submittedName>
</protein>
<dbReference type="AlphaFoldDB" id="A0A2G9U589"/>
<evidence type="ECO:0000256" key="2">
    <source>
        <dbReference type="ARBA" id="ARBA00022692"/>
    </source>
</evidence>
<dbReference type="Proteomes" id="UP000230423">
    <property type="component" value="Unassembled WGS sequence"/>
</dbReference>
<dbReference type="InterPro" id="IPR051617">
    <property type="entry name" value="UNC-93-like_regulator"/>
</dbReference>
<sequence length="285" mass="31611">MESSEHTRRNIPLWGQHFAAEMASSRFELLCIVLLGLGHMCIFIGYDAQTFVVESVLHSVNAREPSRIDTHAGYYGLLFGGAVLFVVFHLNDPEAPTSNGNLTTMDESVISRQFNDTDIFWMYASFAAIASCSNMIFFFIPSRDIKQCIEGGRPQSTLPLRKEMHRMLASFIDVNMLLLMSLFVHIGLITAFWLAVYPTTFLFTKSLAVYKYLPAYYSASAGFGEIAMGVVITAGSRVIKDFGLLPTLGISSFVTVAVLAVIAASVPEWATIKPTDEPAWLIRPR</sequence>
<proteinExistence type="predicted"/>
<reference evidence="6 7" key="1">
    <citation type="submission" date="2015-09" db="EMBL/GenBank/DDBJ databases">
        <title>Draft genome of the parasitic nematode Teladorsagia circumcincta isolate WARC Sus (inbred).</title>
        <authorList>
            <person name="Mitreva M."/>
        </authorList>
    </citation>
    <scope>NUCLEOTIDE SEQUENCE [LARGE SCALE GENOMIC DNA]</scope>
    <source>
        <strain evidence="6 7">S</strain>
    </source>
</reference>
<organism evidence="6 7">
    <name type="scientific">Teladorsagia circumcincta</name>
    <name type="common">Brown stomach worm</name>
    <name type="synonym">Ostertagia circumcincta</name>
    <dbReference type="NCBI Taxonomy" id="45464"/>
    <lineage>
        <taxon>Eukaryota</taxon>
        <taxon>Metazoa</taxon>
        <taxon>Ecdysozoa</taxon>
        <taxon>Nematoda</taxon>
        <taxon>Chromadorea</taxon>
        <taxon>Rhabditida</taxon>
        <taxon>Rhabditina</taxon>
        <taxon>Rhabditomorpha</taxon>
        <taxon>Strongyloidea</taxon>
        <taxon>Trichostrongylidae</taxon>
        <taxon>Teladorsagia</taxon>
    </lineage>
</organism>
<accession>A0A2G9U589</accession>
<evidence type="ECO:0000256" key="1">
    <source>
        <dbReference type="ARBA" id="ARBA00004141"/>
    </source>
</evidence>
<dbReference type="PANTHER" id="PTHR23294">
    <property type="entry name" value="ET TRANSLATION PRODUCT-RELATED"/>
    <property type="match status" value="1"/>
</dbReference>
<feature type="transmembrane region" description="Helical" evidence="5">
    <location>
        <begin position="215"/>
        <end position="235"/>
    </location>
</feature>
<evidence type="ECO:0000313" key="6">
    <source>
        <dbReference type="EMBL" id="PIO65436.1"/>
    </source>
</evidence>
<comment type="subcellular location">
    <subcellularLocation>
        <location evidence="1">Membrane</location>
        <topology evidence="1">Multi-pass membrane protein</topology>
    </subcellularLocation>
</comment>
<dbReference type="GO" id="GO:0016020">
    <property type="term" value="C:membrane"/>
    <property type="evidence" value="ECO:0007669"/>
    <property type="project" value="UniProtKB-SubCell"/>
</dbReference>
<feature type="transmembrane region" description="Helical" evidence="5">
    <location>
        <begin position="120"/>
        <end position="140"/>
    </location>
</feature>
<keyword evidence="4 5" id="KW-0472">Membrane</keyword>
<name>A0A2G9U589_TELCI</name>
<evidence type="ECO:0000313" key="7">
    <source>
        <dbReference type="Proteomes" id="UP000230423"/>
    </source>
</evidence>
<dbReference type="OrthoDB" id="5856527at2759"/>
<keyword evidence="7" id="KW-1185">Reference proteome</keyword>
<keyword evidence="3 5" id="KW-1133">Transmembrane helix</keyword>
<dbReference type="EMBL" id="KZ349015">
    <property type="protein sequence ID" value="PIO65436.1"/>
    <property type="molecule type" value="Genomic_DNA"/>
</dbReference>
<dbReference type="Pfam" id="PF05978">
    <property type="entry name" value="UNC-93"/>
    <property type="match status" value="1"/>
</dbReference>
<feature type="transmembrane region" description="Helical" evidence="5">
    <location>
        <begin position="171"/>
        <end position="195"/>
    </location>
</feature>